<reference evidence="1 2" key="1">
    <citation type="submission" date="2016-10" db="EMBL/GenBank/DDBJ databases">
        <authorList>
            <person name="de Groot N.N."/>
        </authorList>
    </citation>
    <scope>NUCLEOTIDE SEQUENCE [LARGE SCALE GENOMIC DNA]</scope>
    <source>
        <strain evidence="1 2">DSM 18610</strain>
    </source>
</reference>
<proteinExistence type="predicted"/>
<dbReference type="GO" id="GO:0030246">
    <property type="term" value="F:carbohydrate binding"/>
    <property type="evidence" value="ECO:0007669"/>
    <property type="project" value="InterPro"/>
</dbReference>
<dbReference type="EMBL" id="FOGG01000046">
    <property type="protein sequence ID" value="SES23493.1"/>
    <property type="molecule type" value="Genomic_DNA"/>
</dbReference>
<dbReference type="OrthoDB" id="9952452at2"/>
<evidence type="ECO:0000313" key="2">
    <source>
        <dbReference type="Proteomes" id="UP000199572"/>
    </source>
</evidence>
<dbReference type="Proteomes" id="UP000199572">
    <property type="component" value="Unassembled WGS sequence"/>
</dbReference>
<dbReference type="STRING" id="390241.SAMN04488023_14621"/>
<dbReference type="AlphaFoldDB" id="A0A1H9VQH5"/>
<name>A0A1H9VQH5_9SPHI</name>
<protein>
    <submittedName>
        <fullName evidence="1">Uncharacterized protein</fullName>
    </submittedName>
</protein>
<dbReference type="InterPro" id="IPR013784">
    <property type="entry name" value="Carb-bd-like_fold"/>
</dbReference>
<organism evidence="1 2">
    <name type="scientific">Pedobacter rhizosphaerae</name>
    <dbReference type="NCBI Taxonomy" id="390241"/>
    <lineage>
        <taxon>Bacteria</taxon>
        <taxon>Pseudomonadati</taxon>
        <taxon>Bacteroidota</taxon>
        <taxon>Sphingobacteriia</taxon>
        <taxon>Sphingobacteriales</taxon>
        <taxon>Sphingobacteriaceae</taxon>
        <taxon>Pedobacter</taxon>
    </lineage>
</organism>
<sequence>MEQEKIDKLIKLKVSLEAILGDIDKLGGWDAANAYKLSRLNDQRHSLEGEIVGLGLITPLGYTYGSDETDRDISIAQSSTKKKSDIAINTRKYNSGYRNLKYEIGTYIDSINAALPKDEA</sequence>
<keyword evidence="2" id="KW-1185">Reference proteome</keyword>
<gene>
    <name evidence="1" type="ORF">SAMN04488023_14621</name>
</gene>
<accession>A0A1H9VQH5</accession>
<evidence type="ECO:0000313" key="1">
    <source>
        <dbReference type="EMBL" id="SES23493.1"/>
    </source>
</evidence>
<dbReference type="RefSeq" id="WP_090889041.1">
    <property type="nucleotide sequence ID" value="NZ_FOGG01000046.1"/>
</dbReference>
<dbReference type="SUPFAM" id="SSF49452">
    <property type="entry name" value="Starch-binding domain-like"/>
    <property type="match status" value="1"/>
</dbReference>